<dbReference type="InterPro" id="IPR057601">
    <property type="entry name" value="Oar-like_b-barrel"/>
</dbReference>
<dbReference type="Pfam" id="PF25183">
    <property type="entry name" value="OMP_b-brl_4"/>
    <property type="match status" value="1"/>
</dbReference>
<accession>A0A852VLB7</accession>
<comment type="caution">
    <text evidence="2">The sequence shown here is derived from an EMBL/GenBank/DDBJ whole genome shotgun (WGS) entry which is preliminary data.</text>
</comment>
<name>A0A852VLB7_9BACT</name>
<sequence length="340" mass="37585">MSADGLHVFANRQLNGHLLRSTSSNSPYVSCPGNNVPCSLTDPLSGISDNITLIESRAKSWYEGLILSLQHRQSHLSRIGYQYNISYTLSKTLDYSDDDQLTNSNANEQVNLVEGINQPQLEKGYAVTDELNRITLYGEVQFPWQISFAPIYAFGSGVPADTFLPGTAINSANGSRLPLISRNSLGREIKNSNQLNAMIDKWNALPACPATFPCLAGGLLQHVPGNINFFSPFSSLDFRLQKQFKFKELASTSLEKHSISSTKRTSVAPAIRTMQDEASPSALFNRRKTVNPLRQYSRTSTPQLRPQEGSLALADLEHFSLPQDWSSNHDHAGRSKTRPG</sequence>
<protein>
    <recommendedName>
        <fullName evidence="1">TonB-dependent transporter Oar-like beta-barrel domain-containing protein</fullName>
    </recommendedName>
</protein>
<reference evidence="2 3" key="1">
    <citation type="submission" date="2020-07" db="EMBL/GenBank/DDBJ databases">
        <title>Genomic Encyclopedia of Type Strains, Phase IV (KMG-V): Genome sequencing to study the core and pangenomes of soil and plant-associated prokaryotes.</title>
        <authorList>
            <person name="Whitman W."/>
        </authorList>
    </citation>
    <scope>NUCLEOTIDE SEQUENCE [LARGE SCALE GENOMIC DNA]</scope>
    <source>
        <strain evidence="2 3">M8UP22</strain>
    </source>
</reference>
<evidence type="ECO:0000313" key="3">
    <source>
        <dbReference type="Proteomes" id="UP000564385"/>
    </source>
</evidence>
<gene>
    <name evidence="2" type="ORF">HDF08_002289</name>
</gene>
<dbReference type="Proteomes" id="UP000564385">
    <property type="component" value="Unassembled WGS sequence"/>
</dbReference>
<proteinExistence type="predicted"/>
<evidence type="ECO:0000313" key="2">
    <source>
        <dbReference type="EMBL" id="NYF90222.1"/>
    </source>
</evidence>
<dbReference type="EMBL" id="JACCCU010000001">
    <property type="protein sequence ID" value="NYF90222.1"/>
    <property type="molecule type" value="Genomic_DNA"/>
</dbReference>
<feature type="domain" description="TonB-dependent transporter Oar-like beta-barrel" evidence="1">
    <location>
        <begin position="17"/>
        <end position="145"/>
    </location>
</feature>
<evidence type="ECO:0000259" key="1">
    <source>
        <dbReference type="Pfam" id="PF25183"/>
    </source>
</evidence>
<organism evidence="2 3">
    <name type="scientific">Tunturiibacter lichenicola</name>
    <dbReference type="NCBI Taxonomy" id="2051959"/>
    <lineage>
        <taxon>Bacteria</taxon>
        <taxon>Pseudomonadati</taxon>
        <taxon>Acidobacteriota</taxon>
        <taxon>Terriglobia</taxon>
        <taxon>Terriglobales</taxon>
        <taxon>Acidobacteriaceae</taxon>
        <taxon>Tunturiibacter</taxon>
    </lineage>
</organism>
<dbReference type="AlphaFoldDB" id="A0A852VLB7"/>